<feature type="region of interest" description="Disordered" evidence="12">
    <location>
        <begin position="291"/>
        <end position="332"/>
    </location>
</feature>
<feature type="domain" description="Tyr recombinase" evidence="13">
    <location>
        <begin position="105"/>
        <end position="286"/>
    </location>
</feature>
<keyword evidence="8 10" id="KW-0233">DNA recombination</keyword>
<evidence type="ECO:0000259" key="13">
    <source>
        <dbReference type="PROSITE" id="PS51898"/>
    </source>
</evidence>
<comment type="caution">
    <text evidence="15">The sequence shown here is derived from an EMBL/GenBank/DDBJ whole genome shotgun (WGS) entry which is preliminary data.</text>
</comment>
<protein>
    <recommendedName>
        <fullName evidence="10 11">Tyrosine recombinase XerC</fullName>
    </recommendedName>
</protein>
<keyword evidence="3 10" id="KW-0963">Cytoplasm</keyword>
<evidence type="ECO:0000259" key="14">
    <source>
        <dbReference type="PROSITE" id="PS51900"/>
    </source>
</evidence>
<dbReference type="RefSeq" id="WP_418891936.1">
    <property type="nucleotide sequence ID" value="NZ_JBEUWX010000002.1"/>
</dbReference>
<dbReference type="NCBIfam" id="TIGR02224">
    <property type="entry name" value="recomb_XerC"/>
    <property type="match status" value="1"/>
</dbReference>
<comment type="function">
    <text evidence="10">Site-specific tyrosine recombinase, which acts by catalyzing the cutting and rejoining of the recombining DNA molecules. The XerC-XerD complex is essential to convert dimers of the bacterial chromosome into monomers to permit their segregation at cell division. It also contributes to the segregational stability of plasmids.</text>
</comment>
<dbReference type="PROSITE" id="PS51900">
    <property type="entry name" value="CB"/>
    <property type="match status" value="1"/>
</dbReference>
<dbReference type="HAMAP" id="MF_01808">
    <property type="entry name" value="Recomb_XerC_XerD"/>
    <property type="match status" value="1"/>
</dbReference>
<feature type="active site" evidence="10">
    <location>
        <position position="241"/>
    </location>
</feature>
<feature type="compositionally biased region" description="Low complexity" evidence="12">
    <location>
        <begin position="307"/>
        <end position="318"/>
    </location>
</feature>
<comment type="similarity">
    <text evidence="2 10">Belongs to the 'phage' integrase family. XerC subfamily.</text>
</comment>
<dbReference type="InterPro" id="IPR044068">
    <property type="entry name" value="CB"/>
</dbReference>
<dbReference type="Pfam" id="PF00589">
    <property type="entry name" value="Phage_integrase"/>
    <property type="match status" value="1"/>
</dbReference>
<evidence type="ECO:0000256" key="8">
    <source>
        <dbReference type="ARBA" id="ARBA00023172"/>
    </source>
</evidence>
<dbReference type="Gene3D" id="1.10.150.130">
    <property type="match status" value="1"/>
</dbReference>
<evidence type="ECO:0000313" key="15">
    <source>
        <dbReference type="EMBL" id="MFA9950632.1"/>
    </source>
</evidence>
<dbReference type="PANTHER" id="PTHR30349:SF81">
    <property type="entry name" value="TYROSINE RECOMBINASE XERC"/>
    <property type="match status" value="1"/>
</dbReference>
<sequence>MVEAYLDELAQQRRQSPLTVASYRRDLEVLSRLHADLVQSSGGLPTLQAHHIRRFAVQLHARGLSGRSLARTLSAWRGFYRWLGRRGEISANPVDGVRAPKSDRGLPKALSTDEASRLLARKVDTLLEIRDQAMFELCYSSGLRLSELAALDMDGVPDLLAGEVRVLGKRRKERLVPVGRFAREAVSRWVQQRSQLARPGETALFVSRRGGRISMRMIEICLQRLAVKQGMPVGVHPHMLRHSFATHILQSSGDLRAVQEMLGHASIASTQVYTHLDFQYLSRVYDDTHPRAKRDGVRGEMQDKAQDAAQDGQRGAKQCGAQDDSGAKFNLP</sequence>
<evidence type="ECO:0000256" key="11">
    <source>
        <dbReference type="NCBIfam" id="TIGR02224"/>
    </source>
</evidence>
<keyword evidence="5 10" id="KW-0159">Chromosome partition</keyword>
<dbReference type="InterPro" id="IPR011931">
    <property type="entry name" value="Recomb_XerC"/>
</dbReference>
<feature type="active site" evidence="10">
    <location>
        <position position="238"/>
    </location>
</feature>
<keyword evidence="4 10" id="KW-0132">Cell division</keyword>
<dbReference type="PANTHER" id="PTHR30349">
    <property type="entry name" value="PHAGE INTEGRASE-RELATED"/>
    <property type="match status" value="1"/>
</dbReference>
<evidence type="ECO:0000256" key="5">
    <source>
        <dbReference type="ARBA" id="ARBA00022829"/>
    </source>
</evidence>
<feature type="active site" evidence="10">
    <location>
        <position position="144"/>
    </location>
</feature>
<evidence type="ECO:0000256" key="10">
    <source>
        <dbReference type="HAMAP-Rule" id="MF_01808"/>
    </source>
</evidence>
<keyword evidence="7 10" id="KW-0238">DNA-binding</keyword>
<feature type="active site" evidence="10">
    <location>
        <position position="264"/>
    </location>
</feature>
<dbReference type="EMBL" id="JBEUWX010000002">
    <property type="protein sequence ID" value="MFA9950632.1"/>
    <property type="molecule type" value="Genomic_DNA"/>
</dbReference>
<keyword evidence="9 10" id="KW-0131">Cell cycle</keyword>
<dbReference type="InterPro" id="IPR013762">
    <property type="entry name" value="Integrase-like_cat_sf"/>
</dbReference>
<reference evidence="16" key="1">
    <citation type="submission" date="2024-06" db="EMBL/GenBank/DDBJ databases">
        <title>Radixoralia hellwigii gen. nov., sp nov., isolated from a root canal in the human oral cavity.</title>
        <authorList>
            <person name="Bartsch S."/>
            <person name="Wittmer A."/>
            <person name="Schulz A.-K."/>
            <person name="Neumann-Schaal M."/>
            <person name="Wolf J."/>
            <person name="Gronow S."/>
            <person name="Tennert C."/>
            <person name="Haecker G."/>
            <person name="Cieplik F."/>
            <person name="Al-Ahmad A."/>
        </authorList>
    </citation>
    <scope>NUCLEOTIDE SEQUENCE [LARGE SCALE GENOMIC DNA]</scope>
    <source>
        <strain evidence="16">Wk13</strain>
    </source>
</reference>
<dbReference type="InterPro" id="IPR004107">
    <property type="entry name" value="Integrase_SAM-like_N"/>
</dbReference>
<evidence type="ECO:0000256" key="3">
    <source>
        <dbReference type="ARBA" id="ARBA00022490"/>
    </source>
</evidence>
<feature type="active site" description="O-(3'-phospho-DNA)-tyrosine intermediate" evidence="10">
    <location>
        <position position="273"/>
    </location>
</feature>
<feature type="domain" description="Core-binding (CB)" evidence="14">
    <location>
        <begin position="1"/>
        <end position="84"/>
    </location>
</feature>
<organism evidence="15 16">
    <name type="scientific">Dentiradicibacter hellwigii</name>
    <dbReference type="NCBI Taxonomy" id="3149053"/>
    <lineage>
        <taxon>Bacteria</taxon>
        <taxon>Pseudomonadati</taxon>
        <taxon>Pseudomonadota</taxon>
        <taxon>Betaproteobacteria</taxon>
        <taxon>Rhodocyclales</taxon>
        <taxon>Rhodocyclaceae</taxon>
        <taxon>Dentiradicibacter</taxon>
    </lineage>
</organism>
<dbReference type="PROSITE" id="PS51898">
    <property type="entry name" value="TYR_RECOMBINASE"/>
    <property type="match status" value="1"/>
</dbReference>
<feature type="active site" evidence="10">
    <location>
        <position position="169"/>
    </location>
</feature>
<evidence type="ECO:0000256" key="6">
    <source>
        <dbReference type="ARBA" id="ARBA00022908"/>
    </source>
</evidence>
<dbReference type="CDD" id="cd00798">
    <property type="entry name" value="INT_XerDC_C"/>
    <property type="match status" value="1"/>
</dbReference>
<comment type="subcellular location">
    <subcellularLocation>
        <location evidence="1 10">Cytoplasm</location>
    </subcellularLocation>
</comment>
<dbReference type="SUPFAM" id="SSF56349">
    <property type="entry name" value="DNA breaking-rejoining enzymes"/>
    <property type="match status" value="1"/>
</dbReference>
<name>A0ABV4UG75_9RHOO</name>
<dbReference type="InterPro" id="IPR050090">
    <property type="entry name" value="Tyrosine_recombinase_XerCD"/>
</dbReference>
<evidence type="ECO:0000256" key="1">
    <source>
        <dbReference type="ARBA" id="ARBA00004496"/>
    </source>
</evidence>
<evidence type="ECO:0000256" key="2">
    <source>
        <dbReference type="ARBA" id="ARBA00006657"/>
    </source>
</evidence>
<dbReference type="Gene3D" id="1.10.443.10">
    <property type="entry name" value="Intergrase catalytic core"/>
    <property type="match status" value="1"/>
</dbReference>
<dbReference type="SUPFAM" id="SSF47823">
    <property type="entry name" value="lambda integrase-like, N-terminal domain"/>
    <property type="match status" value="1"/>
</dbReference>
<dbReference type="InterPro" id="IPR002104">
    <property type="entry name" value="Integrase_catalytic"/>
</dbReference>
<accession>A0ABV4UG75</accession>
<comment type="subunit">
    <text evidence="10">Forms a cyclic heterotetrameric complex composed of two molecules of XerC and two molecules of XerD.</text>
</comment>
<evidence type="ECO:0000256" key="7">
    <source>
        <dbReference type="ARBA" id="ARBA00023125"/>
    </source>
</evidence>
<keyword evidence="16" id="KW-1185">Reference proteome</keyword>
<evidence type="ECO:0000256" key="4">
    <source>
        <dbReference type="ARBA" id="ARBA00022618"/>
    </source>
</evidence>
<dbReference type="InterPro" id="IPR023009">
    <property type="entry name" value="Tyrosine_recombinase_XerC/XerD"/>
</dbReference>
<dbReference type="InterPro" id="IPR010998">
    <property type="entry name" value="Integrase_recombinase_N"/>
</dbReference>
<dbReference type="InterPro" id="IPR011010">
    <property type="entry name" value="DNA_brk_join_enz"/>
</dbReference>
<dbReference type="Pfam" id="PF02899">
    <property type="entry name" value="Phage_int_SAM_1"/>
    <property type="match status" value="1"/>
</dbReference>
<evidence type="ECO:0000313" key="16">
    <source>
        <dbReference type="Proteomes" id="UP001574673"/>
    </source>
</evidence>
<keyword evidence="6 10" id="KW-0229">DNA integration</keyword>
<feature type="compositionally biased region" description="Basic and acidic residues" evidence="12">
    <location>
        <begin position="291"/>
        <end position="306"/>
    </location>
</feature>
<dbReference type="Proteomes" id="UP001574673">
    <property type="component" value="Unassembled WGS sequence"/>
</dbReference>
<proteinExistence type="inferred from homology"/>
<gene>
    <name evidence="10 15" type="primary">xerC</name>
    <name evidence="15" type="ORF">ABCS64_09945</name>
</gene>
<evidence type="ECO:0000256" key="9">
    <source>
        <dbReference type="ARBA" id="ARBA00023306"/>
    </source>
</evidence>
<evidence type="ECO:0000256" key="12">
    <source>
        <dbReference type="SAM" id="MobiDB-lite"/>
    </source>
</evidence>